<name>A0A4R5UAK4_9HYPH</name>
<dbReference type="RefSeq" id="WP_133317843.1">
    <property type="nucleotide sequence ID" value="NZ_SMTL01000006.1"/>
</dbReference>
<proteinExistence type="predicted"/>
<protein>
    <submittedName>
        <fullName evidence="2">Uncharacterized protein</fullName>
    </submittedName>
</protein>
<evidence type="ECO:0000256" key="1">
    <source>
        <dbReference type="SAM" id="Phobius"/>
    </source>
</evidence>
<accession>A0A4R5UAK4</accession>
<reference evidence="2 3" key="1">
    <citation type="submission" date="2019-03" db="EMBL/GenBank/DDBJ databases">
        <title>Rhizobium sp. nov., an bacterium isolated from biocrust in Mu Us Desert.</title>
        <authorList>
            <person name="Lixiong L."/>
        </authorList>
    </citation>
    <scope>NUCLEOTIDE SEQUENCE [LARGE SCALE GENOMIC DNA]</scope>
    <source>
        <strain evidence="2 3">SPY-1</strain>
    </source>
</reference>
<keyword evidence="1" id="KW-0812">Transmembrane</keyword>
<dbReference type="EMBL" id="SMTL01000006">
    <property type="protein sequence ID" value="TDK31842.1"/>
    <property type="molecule type" value="Genomic_DNA"/>
</dbReference>
<dbReference type="Proteomes" id="UP000295238">
    <property type="component" value="Unassembled WGS sequence"/>
</dbReference>
<organism evidence="2 3">
    <name type="scientific">Rhizobium deserti</name>
    <dbReference type="NCBI Taxonomy" id="2547961"/>
    <lineage>
        <taxon>Bacteria</taxon>
        <taxon>Pseudomonadati</taxon>
        <taxon>Pseudomonadota</taxon>
        <taxon>Alphaproteobacteria</taxon>
        <taxon>Hyphomicrobiales</taxon>
        <taxon>Rhizobiaceae</taxon>
        <taxon>Rhizobium/Agrobacterium group</taxon>
        <taxon>Rhizobium</taxon>
    </lineage>
</organism>
<evidence type="ECO:0000313" key="3">
    <source>
        <dbReference type="Proteomes" id="UP000295238"/>
    </source>
</evidence>
<gene>
    <name evidence="2" type="ORF">E2F50_19470</name>
</gene>
<keyword evidence="1" id="KW-0472">Membrane</keyword>
<keyword evidence="1" id="KW-1133">Transmembrane helix</keyword>
<keyword evidence="3" id="KW-1185">Reference proteome</keyword>
<comment type="caution">
    <text evidence="2">The sequence shown here is derived from an EMBL/GenBank/DDBJ whole genome shotgun (WGS) entry which is preliminary data.</text>
</comment>
<dbReference type="OrthoDB" id="8480851at2"/>
<sequence length="223" mass="25653">METRINSARQAVETLKSLPVWLFLGFTCFFGLSLAYQPFRAVLEEHVIYVQMAATLCAIMASAKLLDSLWRVWTENRKARAVRDLHRLIDVYRPIYALFLTRRPSMAQAILYNTFFQRLAHARREFSNYAKWCARISNGWRALFDRGVSVSWTIQHRGGFPISQIVAIVAASPRDVTQELLNLVGWAESSRAEDPCYGFLTEGEIALFLHITQQHNVLSKRLD</sequence>
<dbReference type="AlphaFoldDB" id="A0A4R5UAK4"/>
<feature type="transmembrane region" description="Helical" evidence="1">
    <location>
        <begin position="20"/>
        <end position="36"/>
    </location>
</feature>
<evidence type="ECO:0000313" key="2">
    <source>
        <dbReference type="EMBL" id="TDK31842.1"/>
    </source>
</evidence>
<feature type="transmembrane region" description="Helical" evidence="1">
    <location>
        <begin position="48"/>
        <end position="70"/>
    </location>
</feature>